<dbReference type="RefSeq" id="WP_091485908.1">
    <property type="nucleotide sequence ID" value="NZ_FOTR01000016.1"/>
</dbReference>
<feature type="transmembrane region" description="Helical" evidence="5">
    <location>
        <begin position="270"/>
        <end position="292"/>
    </location>
</feature>
<reference evidence="7" key="1">
    <citation type="submission" date="2016-10" db="EMBL/GenBank/DDBJ databases">
        <authorList>
            <person name="Varghese N."/>
            <person name="Submissions S."/>
        </authorList>
    </citation>
    <scope>NUCLEOTIDE SEQUENCE [LARGE SCALE GENOMIC DNA]</scope>
    <source>
        <strain evidence="7">CGMCC 1.4250</strain>
    </source>
</reference>
<comment type="similarity">
    <text evidence="2 4">Belongs to the GerABKA family.</text>
</comment>
<sequence length="442" mass="49687">MGEVSKKVKKRFKNYDDFFQQETYLYKEIVEIMGFNTLINIPKTKDILQEYTKSVHTPDMTLDDFLKTIGEVKEGNIDDAIQSIFEGKLIICSNKGQYVVVDPIPKELNRSIEPPSNENVLQGSQSSFIEDLETNIGLIRKEKTSEKLCVNSYSMGKRQNKKLALLYIEGNVNKDILSEMQNQIEKNIKKELQNQQDLSNILGFSPWLTMSKFHTSELPSEAVKMLLQGRVVLFIDRLPIAFILPSLIWDMFTIENEHNYPYPLMILIRVLRVLGLLTTLIVPGLYVALVAVNPGVLRIEMALSIAQSRQGVPYPALVEVLIMLLILELILEASVRLPKSIGPTITMVGGIILGQAIVDAKLVSNLLIIILAATTIANFTIVGVQNSLSIRLYKYLIVIFASIYGVFGLLAGMLLIIAYLSSLKTFGVSYLNVNLERDVIKR</sequence>
<dbReference type="AlphaFoldDB" id="A0A1I4QH13"/>
<feature type="transmembrane region" description="Helical" evidence="5">
    <location>
        <begin position="396"/>
        <end position="420"/>
    </location>
</feature>
<dbReference type="EMBL" id="FOTR01000016">
    <property type="protein sequence ID" value="SFM38903.1"/>
    <property type="molecule type" value="Genomic_DNA"/>
</dbReference>
<protein>
    <submittedName>
        <fullName evidence="6">GerA spore germination protein</fullName>
    </submittedName>
</protein>
<dbReference type="Pfam" id="PF03323">
    <property type="entry name" value="GerA"/>
    <property type="match status" value="1"/>
</dbReference>
<feature type="transmembrane region" description="Helical" evidence="5">
    <location>
        <begin position="364"/>
        <end position="384"/>
    </location>
</feature>
<dbReference type="GO" id="GO:0005886">
    <property type="term" value="C:plasma membrane"/>
    <property type="evidence" value="ECO:0007669"/>
    <property type="project" value="UniProtKB-SubCell"/>
</dbReference>
<dbReference type="GO" id="GO:0009847">
    <property type="term" value="P:spore germination"/>
    <property type="evidence" value="ECO:0007669"/>
    <property type="project" value="UniProtKB-UniRule"/>
</dbReference>
<dbReference type="InterPro" id="IPR004995">
    <property type="entry name" value="Spore_Ger"/>
</dbReference>
<feature type="transmembrane region" description="Helical" evidence="5">
    <location>
        <begin position="340"/>
        <end position="358"/>
    </location>
</feature>
<feature type="transmembrane region" description="Helical" evidence="5">
    <location>
        <begin position="312"/>
        <end position="331"/>
    </location>
</feature>
<dbReference type="PIRSF" id="PIRSF005690">
    <property type="entry name" value="GerBA"/>
    <property type="match status" value="1"/>
</dbReference>
<dbReference type="InterPro" id="IPR050768">
    <property type="entry name" value="UPF0353/GerABKA_families"/>
</dbReference>
<keyword evidence="5" id="KW-0812">Transmembrane</keyword>
<proteinExistence type="inferred from homology"/>
<keyword evidence="3 4" id="KW-0472">Membrane</keyword>
<evidence type="ECO:0000313" key="6">
    <source>
        <dbReference type="EMBL" id="SFM38903.1"/>
    </source>
</evidence>
<dbReference type="OrthoDB" id="1726708at2"/>
<evidence type="ECO:0000313" key="7">
    <source>
        <dbReference type="Proteomes" id="UP000198565"/>
    </source>
</evidence>
<evidence type="ECO:0000256" key="1">
    <source>
        <dbReference type="ARBA" id="ARBA00004141"/>
    </source>
</evidence>
<evidence type="ECO:0000256" key="5">
    <source>
        <dbReference type="SAM" id="Phobius"/>
    </source>
</evidence>
<organism evidence="6 7">
    <name type="scientific">Gracilibacillus orientalis</name>
    <dbReference type="NCBI Taxonomy" id="334253"/>
    <lineage>
        <taxon>Bacteria</taxon>
        <taxon>Bacillati</taxon>
        <taxon>Bacillota</taxon>
        <taxon>Bacilli</taxon>
        <taxon>Bacillales</taxon>
        <taxon>Bacillaceae</taxon>
        <taxon>Gracilibacillus</taxon>
    </lineage>
</organism>
<comment type="subcellular location">
    <subcellularLocation>
        <location evidence="4">Cell membrane</location>
    </subcellularLocation>
    <subcellularLocation>
        <location evidence="1">Membrane</location>
        <topology evidence="1">Multi-pass membrane protein</topology>
    </subcellularLocation>
</comment>
<evidence type="ECO:0000256" key="4">
    <source>
        <dbReference type="PIRNR" id="PIRNR005690"/>
    </source>
</evidence>
<dbReference type="PANTHER" id="PTHR22550">
    <property type="entry name" value="SPORE GERMINATION PROTEIN"/>
    <property type="match status" value="1"/>
</dbReference>
<name>A0A1I4QH13_9BACI</name>
<dbReference type="STRING" id="334253.SAMN04487943_11643"/>
<gene>
    <name evidence="6" type="ORF">SAMN04487943_11643</name>
</gene>
<dbReference type="PANTHER" id="PTHR22550:SF5">
    <property type="entry name" value="LEUCINE ZIPPER PROTEIN 4"/>
    <property type="match status" value="1"/>
</dbReference>
<evidence type="ECO:0000256" key="3">
    <source>
        <dbReference type="ARBA" id="ARBA00023136"/>
    </source>
</evidence>
<keyword evidence="5" id="KW-1133">Transmembrane helix</keyword>
<evidence type="ECO:0000256" key="2">
    <source>
        <dbReference type="ARBA" id="ARBA00005278"/>
    </source>
</evidence>
<dbReference type="Proteomes" id="UP000198565">
    <property type="component" value="Unassembled WGS sequence"/>
</dbReference>
<keyword evidence="7" id="KW-1185">Reference proteome</keyword>
<accession>A0A1I4QH13</accession>